<dbReference type="InterPro" id="IPR006311">
    <property type="entry name" value="TAT_signal"/>
</dbReference>
<proteinExistence type="predicted"/>
<dbReference type="AlphaFoldDB" id="A0A426V3C4"/>
<keyword evidence="2" id="KW-1185">Reference proteome</keyword>
<dbReference type="Proteomes" id="UP000277256">
    <property type="component" value="Unassembled WGS sequence"/>
</dbReference>
<reference evidence="1 2" key="1">
    <citation type="submission" date="2018-12" db="EMBL/GenBank/DDBJ databases">
        <title>Glycomyces sp. YIM 121974 draft genome.</title>
        <authorList>
            <person name="Li Q."/>
        </authorList>
    </citation>
    <scope>NUCLEOTIDE SEQUENCE [LARGE SCALE GENOMIC DNA]</scope>
    <source>
        <strain evidence="1 2">YIM 121974</strain>
    </source>
</reference>
<sequence>MLETGSNTPSPVPTGGFDRRRLLALAAGGAAAAAGTLLPASAAQAHGDITTYPGIWRQRTYSEATGDPKSFGYRPAFHDRLNSWLQLWYENTPYRMDLTVWSSGVHSDSSGIAAHNQGRAFDLTRIYAGVGTDSPSRVFWGDREAWKHQTGSTLTDTRRKFWATVASLHHHFRSVRTYLYSDHQKRSVHIDNMLSGTEAPAFHSDDKSQVQHLQASCRYIWGKGTEVTGTWNAESKQDVHEVLERIGKGGHIGDSTSHWQAYNLATMRKGYGTQAY</sequence>
<dbReference type="OrthoDB" id="3667437at2"/>
<dbReference type="RefSeq" id="WP_125245830.1">
    <property type="nucleotide sequence ID" value="NZ_RSEB01000001.1"/>
</dbReference>
<organism evidence="1 2">
    <name type="scientific">Glycomyces terrestris</name>
    <dbReference type="NCBI Taxonomy" id="2493553"/>
    <lineage>
        <taxon>Bacteria</taxon>
        <taxon>Bacillati</taxon>
        <taxon>Actinomycetota</taxon>
        <taxon>Actinomycetes</taxon>
        <taxon>Glycomycetales</taxon>
        <taxon>Glycomycetaceae</taxon>
        <taxon>Glycomyces</taxon>
    </lineage>
</organism>
<dbReference type="PROSITE" id="PS51318">
    <property type="entry name" value="TAT"/>
    <property type="match status" value="1"/>
</dbReference>
<accession>A0A426V3C4</accession>
<gene>
    <name evidence="1" type="ORF">EIW28_00815</name>
</gene>
<protein>
    <submittedName>
        <fullName evidence="1">Uncharacterized protein</fullName>
    </submittedName>
</protein>
<comment type="caution">
    <text evidence="1">The sequence shown here is derived from an EMBL/GenBank/DDBJ whole genome shotgun (WGS) entry which is preliminary data.</text>
</comment>
<evidence type="ECO:0000313" key="1">
    <source>
        <dbReference type="EMBL" id="RRS01352.1"/>
    </source>
</evidence>
<evidence type="ECO:0000313" key="2">
    <source>
        <dbReference type="Proteomes" id="UP000277256"/>
    </source>
</evidence>
<name>A0A426V3C4_9ACTN</name>
<dbReference type="EMBL" id="RSEB01000001">
    <property type="protein sequence ID" value="RRS01352.1"/>
    <property type="molecule type" value="Genomic_DNA"/>
</dbReference>